<protein>
    <submittedName>
        <fullName evidence="2">Uncharacterized protein</fullName>
    </submittedName>
</protein>
<evidence type="ECO:0000256" key="1">
    <source>
        <dbReference type="SAM" id="Phobius"/>
    </source>
</evidence>
<gene>
    <name evidence="2" type="ORF">DC3_07570</name>
</gene>
<reference evidence="2 3" key="1">
    <citation type="submission" date="2019-07" db="EMBL/GenBank/DDBJ databases">
        <title>Whole genome shotgun sequence of Deinococcus cellulosilyticus NBRC 106333.</title>
        <authorList>
            <person name="Hosoyama A."/>
            <person name="Uohara A."/>
            <person name="Ohji S."/>
            <person name="Ichikawa N."/>
        </authorList>
    </citation>
    <scope>NUCLEOTIDE SEQUENCE [LARGE SCALE GENOMIC DNA]</scope>
    <source>
        <strain evidence="2 3">NBRC 106333</strain>
    </source>
</reference>
<accession>A0A511MX13</accession>
<dbReference type="Proteomes" id="UP000321306">
    <property type="component" value="Unassembled WGS sequence"/>
</dbReference>
<evidence type="ECO:0000313" key="2">
    <source>
        <dbReference type="EMBL" id="GEM45122.1"/>
    </source>
</evidence>
<comment type="caution">
    <text evidence="2">The sequence shown here is derived from an EMBL/GenBank/DDBJ whole genome shotgun (WGS) entry which is preliminary data.</text>
</comment>
<keyword evidence="1" id="KW-0472">Membrane</keyword>
<feature type="transmembrane region" description="Helical" evidence="1">
    <location>
        <begin position="250"/>
        <end position="271"/>
    </location>
</feature>
<dbReference type="AlphaFoldDB" id="A0A511MX13"/>
<sequence length="323" mass="36588">MTEVLKETPAIRTVSGDFQPLWRFSGSSRQFRLHANYLQTLHEFQALAGRQPAVPSPINWQTQVRELLELVMQAMQHRALDLGWRLLKTAQRYLVYGFTQEEIQIKAAEVLREISDPKINSPWRKDAARSILTDCDQLRENISPQALAEVMQLLHDYQNSVYHVLHLQNRRLQLLSLYTTGAVLAWVLLGPDIKAFTTSQVYPLTQPKLQWLIVLLLSWIGAAISGFVSSFKQVRSNTIPSEISEYTLTFARFALAGLSSIALFTVLGAGIIDQSKLTYDVLLALALVSGFSERLVTRAVEIFMERTVPLQNAQQVKEIKVKP</sequence>
<organism evidence="2 3">
    <name type="scientific">Deinococcus cellulosilyticus (strain DSM 18568 / NBRC 106333 / KACC 11606 / 5516J-15)</name>
    <dbReference type="NCBI Taxonomy" id="1223518"/>
    <lineage>
        <taxon>Bacteria</taxon>
        <taxon>Thermotogati</taxon>
        <taxon>Deinococcota</taxon>
        <taxon>Deinococci</taxon>
        <taxon>Deinococcales</taxon>
        <taxon>Deinococcaceae</taxon>
        <taxon>Deinococcus</taxon>
    </lineage>
</organism>
<proteinExistence type="predicted"/>
<dbReference type="RefSeq" id="WP_146882437.1">
    <property type="nucleotide sequence ID" value="NZ_BJXB01000002.1"/>
</dbReference>
<name>A0A511MX13_DEIC1</name>
<dbReference type="EMBL" id="BJXB01000002">
    <property type="protein sequence ID" value="GEM45122.1"/>
    <property type="molecule type" value="Genomic_DNA"/>
</dbReference>
<keyword evidence="3" id="KW-1185">Reference proteome</keyword>
<keyword evidence="1" id="KW-0812">Transmembrane</keyword>
<feature type="transmembrane region" description="Helical" evidence="1">
    <location>
        <begin position="209"/>
        <end position="229"/>
    </location>
</feature>
<feature type="transmembrane region" description="Helical" evidence="1">
    <location>
        <begin position="172"/>
        <end position="189"/>
    </location>
</feature>
<keyword evidence="1" id="KW-1133">Transmembrane helix</keyword>
<evidence type="ECO:0000313" key="3">
    <source>
        <dbReference type="Proteomes" id="UP000321306"/>
    </source>
</evidence>